<evidence type="ECO:0000313" key="1">
    <source>
        <dbReference type="EMBL" id="KAL0943706.1"/>
    </source>
</evidence>
<evidence type="ECO:0000313" key="2">
    <source>
        <dbReference type="Proteomes" id="UP000805649"/>
    </source>
</evidence>
<accession>A0ACC3ZHU5</accession>
<dbReference type="EMBL" id="VUJX02000001">
    <property type="protein sequence ID" value="KAL0943706.1"/>
    <property type="molecule type" value="Genomic_DNA"/>
</dbReference>
<gene>
    <name evidence="1" type="ORF">CTRU02_201593</name>
</gene>
<reference evidence="1 2" key="1">
    <citation type="journal article" date="2020" name="Phytopathology">
        <title>Genome Sequence Resources of Colletotrichum truncatum, C. plurivorum, C. musicola, and C. sojae: Four Species Pathogenic to Soybean (Glycine max).</title>
        <authorList>
            <person name="Rogerio F."/>
            <person name="Boufleur T.R."/>
            <person name="Ciampi-Guillardi M."/>
            <person name="Sukno S.A."/>
            <person name="Thon M.R."/>
            <person name="Massola Junior N.S."/>
            <person name="Baroncelli R."/>
        </authorList>
    </citation>
    <scope>NUCLEOTIDE SEQUENCE [LARGE SCALE GENOMIC DNA]</scope>
    <source>
        <strain evidence="1 2">CMES1059</strain>
    </source>
</reference>
<organism evidence="1 2">
    <name type="scientific">Colletotrichum truncatum</name>
    <name type="common">Anthracnose fungus</name>
    <name type="synonym">Colletotrichum capsici</name>
    <dbReference type="NCBI Taxonomy" id="5467"/>
    <lineage>
        <taxon>Eukaryota</taxon>
        <taxon>Fungi</taxon>
        <taxon>Dikarya</taxon>
        <taxon>Ascomycota</taxon>
        <taxon>Pezizomycotina</taxon>
        <taxon>Sordariomycetes</taxon>
        <taxon>Hypocreomycetidae</taxon>
        <taxon>Glomerellales</taxon>
        <taxon>Glomerellaceae</taxon>
        <taxon>Colletotrichum</taxon>
        <taxon>Colletotrichum truncatum species complex</taxon>
    </lineage>
</organism>
<dbReference type="Proteomes" id="UP000805649">
    <property type="component" value="Unassembled WGS sequence"/>
</dbReference>
<proteinExistence type="predicted"/>
<comment type="caution">
    <text evidence="1">The sequence shown here is derived from an EMBL/GenBank/DDBJ whole genome shotgun (WGS) entry which is preliminary data.</text>
</comment>
<sequence length="1537" mass="167415">MSGDQPSAQLEAAESIPIAQLNPEVQELKSRVVRGVVTITWPYSIINKTVAFLLAEPDFRLRRAKGQVRVEFSGSSAKAVRDAALGSGDEIVLSLDGVELAANDSKTRVPGTSLEWQLKFTERILLQAKISDSEEVKRIDIDHPTVSESEPVPEQLPESVLDSFNEPAKSPEPFATPVKSASSKRPADQSLGLDEYASPAFLKRARVSYGSLFEGSLNIFDEDVSVKTRAKKRAKTGRYSGVWRYASRSPSPEPQIREDEEIDDASMADEQPATATPSRPKMVDEASQTVELDTSPPRDVQVAAEARHNPAQGWHTPSKSSMIDSGVQSDLPGVTHTPKLDVTSNLNRVEQPMPMPIFTSAHEHYPPAFDQPPLGPVFDHDIHQTGMEPQYHADGSFHEHSEAYPEAGLEHGVEAHGQYPASFLESPHFEHHTVAPSQPIHESMPAYQDHDSQGHIVESGHHATFIDQIAEPQQVPWGHASTQPSRSSVMAGEGAPPDYNSAPAGREGEFPMKEQPGTQAVPTDHWAEDRERRTRDHHEDPEGQQAAMRVEEDQVSEDHDGPEEEYTSRTYAERHFEPKEEKEEEEEEEEGEEEEAAASAIDQASSESSESSSEDSDADAEPEEDDAGGDYDITNYRNLSNIQDDDDGSDLESDYGEEDEEEMLDPDVQGNEDDELDEDAENYGEYDEYEEEEDYDEAEDQENQPPAVSSGAPQVISLLSDSEDEEDEVPPPVPEVPTRRVPQYDGSADEMDEDDLEDEEDSDKENALDNKDQQVSSPVIHEEESGDDESDDATDHGTPTPKPRENISIPNSTRSVHTSSPKDTVGFSADMTTTTIGDDLETMSPVRLPHVIQPSNDDSSRPASRDDSEMLEAELQQELEQEIAADDVHEDQKTPDRQDIEAAPTSAATEATNAPEADSQEAMDTAESDVKVEIDVRTEEVRTAPQETSAAEVDPEPAEGFVAEPMDVNMADTDENPVDEAAGEQHEESEMDTAEAPEPVLEDMDEEQLIQSQLADETMAEEEHTLIVETSETVEYRENSPTESNGPEYKNASPNIETMESLKVEVKSSAIDSLATPAQDGKGMLPREPVDAMDVDEPDAKQVEVASPPPTQMQSQSFEEVRLVETHVSQVAEEPGTEDNTRLTHLPTPAETQVTESFMSYSAVETQVTEEVSTGVAPSVPAESSPKKETPSATGEKLENPGNPTSPINDESSQIRDSSAQPSEAQSSLIAEEVAEETNAAQSTPRRARGHRRNKSDSKDVDPSVKLARASIASRRSTRLSDRTTPDSTRVTTRARSHSLALKSDSPDEDEDAGVQLARAAIKSPSRGTREADEGDVAAAAAATAPAPAPAGDATASLKAQLAKSLRNAPDCISLKVLRNHPGRAVDVIAIATTEPPEAKRAKGGPRGIMLAFNITDHSIAPTQTVPVQIFRPHKAALPVVHPGDAILLRQFTITSITGRGFGLRANDGSSWAVFERDSEDDLPQIRGPPVELTEGETSHAALLKQWYTGLDAKALAKLDKANEAAPAVEAGKEDTK</sequence>
<name>A0ACC3ZHU5_COLTU</name>
<keyword evidence="2" id="KW-1185">Reference proteome</keyword>
<protein>
    <submittedName>
        <fullName evidence="1">Uncharacterized protein</fullName>
    </submittedName>
</protein>